<evidence type="ECO:0000313" key="1">
    <source>
        <dbReference type="EMBL" id="CAE6406636.1"/>
    </source>
</evidence>
<accession>A0A8H3AB32</accession>
<dbReference type="EMBL" id="CAJMWW010000052">
    <property type="protein sequence ID" value="CAE6406636.1"/>
    <property type="molecule type" value="Genomic_DNA"/>
</dbReference>
<comment type="caution">
    <text evidence="1">The sequence shown here is derived from an EMBL/GenBank/DDBJ whole genome shotgun (WGS) entry which is preliminary data.</text>
</comment>
<evidence type="ECO:0000313" key="2">
    <source>
        <dbReference type="Proteomes" id="UP000663841"/>
    </source>
</evidence>
<reference evidence="1" key="1">
    <citation type="submission" date="2021-01" db="EMBL/GenBank/DDBJ databases">
        <authorList>
            <person name="Kaushik A."/>
        </authorList>
    </citation>
    <scope>NUCLEOTIDE SEQUENCE</scope>
    <source>
        <strain evidence="1">AG3-T5</strain>
    </source>
</reference>
<organism evidence="1 2">
    <name type="scientific">Rhizoctonia solani</name>
    <dbReference type="NCBI Taxonomy" id="456999"/>
    <lineage>
        <taxon>Eukaryota</taxon>
        <taxon>Fungi</taxon>
        <taxon>Dikarya</taxon>
        <taxon>Basidiomycota</taxon>
        <taxon>Agaricomycotina</taxon>
        <taxon>Agaricomycetes</taxon>
        <taxon>Cantharellales</taxon>
        <taxon>Ceratobasidiaceae</taxon>
        <taxon>Rhizoctonia</taxon>
    </lineage>
</organism>
<sequence length="549" mass="62449">MIEELKSATDQLRTAWENYCQILSTFQTGPTQRNIPHAYHFPQELSRQLGTQLDFLSSYELEIREIKLAIKRAHNYSHGLAPINSLPLEILTRIFHLARVWPCGLDHLSSRNKKYYPSYPHYLAQVCALWRRIAISSRLLWCHIDLSSDETYFRHLIAQAETNVARTGGSPLELHITNSASGKFEWPHYTYEQLYDLVSHVSYHVESFELVVFGDFRGFHRSAFSRLLLSQSPTLTKLVLSSHHYHFNSFIYAMEFDPSELDDDIMDFALDLATDQIEAAFAPITVLYVRGIFPLWTSVAYSGLVDLRLTSTDEWSKIQEISLIAILQSSPGLRILHFGLKIHNLSTNAEQMPPVYLQDLQVIKIFPNNGETTALCPGSVLRLLAPGSKPLRLSFGSEHIPDAITMIGFEKFLLRAKVERFYARTTFPQMQTLLRHAPHLELVVFDDFGPYSRSKLDSTWLAVNGLDLGQRLKHFHLTRSTLFEGELRSMVSCCPTGLVLYSCCVGPDSGGETPGFSPKELVEAFPTVRVTEYALYPAKDPTADWDILD</sequence>
<dbReference type="Proteomes" id="UP000663841">
    <property type="component" value="Unassembled WGS sequence"/>
</dbReference>
<dbReference type="AlphaFoldDB" id="A0A8H3AB32"/>
<proteinExistence type="predicted"/>
<gene>
    <name evidence="1" type="ORF">RDB_LOCUS15989</name>
</gene>
<evidence type="ECO:0008006" key="3">
    <source>
        <dbReference type="Google" id="ProtNLM"/>
    </source>
</evidence>
<name>A0A8H3AB32_9AGAM</name>
<protein>
    <recommendedName>
        <fullName evidence="3">F-box-like domain protein</fullName>
    </recommendedName>
</protein>